<dbReference type="CDD" id="cd00761">
    <property type="entry name" value="Glyco_tranf_GTA_type"/>
    <property type="match status" value="1"/>
</dbReference>
<protein>
    <submittedName>
        <fullName evidence="2">Glycosyltransferase family 2 protein</fullName>
    </submittedName>
</protein>
<organism evidence="2 3">
    <name type="scientific">Herbiconiux gentiana</name>
    <dbReference type="NCBI Taxonomy" id="2970912"/>
    <lineage>
        <taxon>Bacteria</taxon>
        <taxon>Bacillati</taxon>
        <taxon>Actinomycetota</taxon>
        <taxon>Actinomycetes</taxon>
        <taxon>Micrococcales</taxon>
        <taxon>Microbacteriaceae</taxon>
        <taxon>Herbiconiux</taxon>
    </lineage>
</organism>
<proteinExistence type="predicted"/>
<dbReference type="EMBL" id="JANTEZ010000002">
    <property type="protein sequence ID" value="MCS5713726.1"/>
    <property type="molecule type" value="Genomic_DNA"/>
</dbReference>
<name>A0ABT2GBY7_9MICO</name>
<dbReference type="Gene3D" id="3.90.550.10">
    <property type="entry name" value="Spore Coat Polysaccharide Biosynthesis Protein SpsA, Chain A"/>
    <property type="match status" value="1"/>
</dbReference>
<accession>A0ABT2GBY7</accession>
<comment type="caution">
    <text evidence="2">The sequence shown here is derived from an EMBL/GenBank/DDBJ whole genome shotgun (WGS) entry which is preliminary data.</text>
</comment>
<reference evidence="2" key="1">
    <citation type="submission" date="2022-08" db="EMBL/GenBank/DDBJ databases">
        <authorList>
            <person name="Deng Y."/>
            <person name="Han X.-F."/>
            <person name="Zhang Y.-Q."/>
        </authorList>
    </citation>
    <scope>NUCLEOTIDE SEQUENCE</scope>
    <source>
        <strain evidence="2">CPCC 205716</strain>
    </source>
</reference>
<evidence type="ECO:0000313" key="3">
    <source>
        <dbReference type="Proteomes" id="UP001165580"/>
    </source>
</evidence>
<keyword evidence="3" id="KW-1185">Reference proteome</keyword>
<sequence length="302" mass="33229">MSSISCIIPTHRRSDLLAEALRSVASQTRPPLEIIVVSDTDDPGAAEVCERFRADSAIPIQFHSSAGTVGGASDSRNRGFRESIGEYVAFLDDDDTWEPRFLEECEQALAASNRDIAVAWITMFREAATKTGPAIVEGLSASDVVAVNAGTTGSNMVISRTALDDVGGFDPSLRMKNDTDLFYRLLKAGNGYSVVPERLVNQRKHDTGQLTGHSLARAAATERYMAKHAADLNRSDRRQLRFVIHRIRRHASTNRLAKAYHLVMTILHYSLAQYRIDRANRSEKDYFTVPAIEDSGGEATGT</sequence>
<dbReference type="RefSeq" id="WP_259485273.1">
    <property type="nucleotide sequence ID" value="NZ_JANTEZ010000002.1"/>
</dbReference>
<evidence type="ECO:0000259" key="1">
    <source>
        <dbReference type="Pfam" id="PF00535"/>
    </source>
</evidence>
<evidence type="ECO:0000313" key="2">
    <source>
        <dbReference type="EMBL" id="MCS5713726.1"/>
    </source>
</evidence>
<dbReference type="PANTHER" id="PTHR43685">
    <property type="entry name" value="GLYCOSYLTRANSFERASE"/>
    <property type="match status" value="1"/>
</dbReference>
<dbReference type="InterPro" id="IPR050834">
    <property type="entry name" value="Glycosyltransf_2"/>
</dbReference>
<dbReference type="Pfam" id="PF00535">
    <property type="entry name" value="Glycos_transf_2"/>
    <property type="match status" value="1"/>
</dbReference>
<gene>
    <name evidence="2" type="ORF">NVV95_04070</name>
</gene>
<dbReference type="SUPFAM" id="SSF53448">
    <property type="entry name" value="Nucleotide-diphospho-sugar transferases"/>
    <property type="match status" value="1"/>
</dbReference>
<dbReference type="PANTHER" id="PTHR43685:SF2">
    <property type="entry name" value="GLYCOSYLTRANSFERASE 2-LIKE DOMAIN-CONTAINING PROTEIN"/>
    <property type="match status" value="1"/>
</dbReference>
<dbReference type="InterPro" id="IPR001173">
    <property type="entry name" value="Glyco_trans_2-like"/>
</dbReference>
<dbReference type="InterPro" id="IPR029044">
    <property type="entry name" value="Nucleotide-diphossugar_trans"/>
</dbReference>
<feature type="domain" description="Glycosyltransferase 2-like" evidence="1">
    <location>
        <begin position="5"/>
        <end position="134"/>
    </location>
</feature>
<dbReference type="Proteomes" id="UP001165580">
    <property type="component" value="Unassembled WGS sequence"/>
</dbReference>